<dbReference type="PROSITE" id="PS51295">
    <property type="entry name" value="CRM"/>
    <property type="match status" value="1"/>
</dbReference>
<feature type="domain" description="CRM" evidence="3">
    <location>
        <begin position="1"/>
        <end position="97"/>
    </location>
</feature>
<evidence type="ECO:0000259" key="3">
    <source>
        <dbReference type="PROSITE" id="PS51295"/>
    </source>
</evidence>
<accession>A0A1H1W051</accession>
<dbReference type="Proteomes" id="UP000243413">
    <property type="component" value="Chromosome I"/>
</dbReference>
<dbReference type="STRING" id="472181.SAMN05216271_3042"/>
<keyword evidence="1 2" id="KW-0694">RNA-binding</keyword>
<dbReference type="InterPro" id="IPR035920">
    <property type="entry name" value="YhbY-like_sf"/>
</dbReference>
<dbReference type="PANTHER" id="PTHR40065:SF3">
    <property type="entry name" value="RNA-BINDING PROTEIN YHBY"/>
    <property type="match status" value="1"/>
</dbReference>
<dbReference type="NCBIfam" id="TIGR00253">
    <property type="entry name" value="RNA_bind_YhbY"/>
    <property type="match status" value="1"/>
</dbReference>
<dbReference type="AlphaFoldDB" id="A0A1H1W051"/>
<evidence type="ECO:0000256" key="2">
    <source>
        <dbReference type="PROSITE-ProRule" id="PRU00626"/>
    </source>
</evidence>
<gene>
    <name evidence="4" type="ORF">SAMN05216271_3042</name>
</gene>
<dbReference type="RefSeq" id="WP_092287695.1">
    <property type="nucleotide sequence ID" value="NZ_LT629763.1"/>
</dbReference>
<proteinExistence type="predicted"/>
<dbReference type="InterPro" id="IPR001890">
    <property type="entry name" value="RNA-binding_CRM"/>
</dbReference>
<dbReference type="PANTHER" id="PTHR40065">
    <property type="entry name" value="RNA-BINDING PROTEIN YHBY"/>
    <property type="match status" value="1"/>
</dbReference>
<evidence type="ECO:0000313" key="5">
    <source>
        <dbReference type="Proteomes" id="UP000243413"/>
    </source>
</evidence>
<evidence type="ECO:0000313" key="4">
    <source>
        <dbReference type="EMBL" id="SDS90080.1"/>
    </source>
</evidence>
<dbReference type="Gene3D" id="3.30.110.60">
    <property type="entry name" value="YhbY-like"/>
    <property type="match status" value="1"/>
</dbReference>
<dbReference type="Pfam" id="PF01985">
    <property type="entry name" value="CRS1_YhbY"/>
    <property type="match status" value="1"/>
</dbReference>
<sequence length="104" mass="11574">MALSSAQKKDLKRIGHHLKPIVIISEQGVSEGVLTELDRALNDHELIKIRVTVSDREAKQALIADACKQSGAELVQVIGKMAILLRRAKKPNDNLSNLKRHKDF</sequence>
<dbReference type="SMART" id="SM01103">
    <property type="entry name" value="CRS1_YhbY"/>
    <property type="match status" value="1"/>
</dbReference>
<dbReference type="InterPro" id="IPR051925">
    <property type="entry name" value="RNA-binding_domain"/>
</dbReference>
<dbReference type="OrthoDB" id="9797519at2"/>
<dbReference type="SUPFAM" id="SSF75471">
    <property type="entry name" value="YhbY-like"/>
    <property type="match status" value="1"/>
</dbReference>
<evidence type="ECO:0000256" key="1">
    <source>
        <dbReference type="ARBA" id="ARBA00022884"/>
    </source>
</evidence>
<dbReference type="GO" id="GO:0003723">
    <property type="term" value="F:RNA binding"/>
    <property type="evidence" value="ECO:0007669"/>
    <property type="project" value="UniProtKB-UniRule"/>
</dbReference>
<name>A0A1H1W051_9GAMM</name>
<dbReference type="InterPro" id="IPR017924">
    <property type="entry name" value="RNA-binding_YhbY"/>
</dbReference>
<organism evidence="4 5">
    <name type="scientific">Halopseudomonas sabulinigri</name>
    <dbReference type="NCBI Taxonomy" id="472181"/>
    <lineage>
        <taxon>Bacteria</taxon>
        <taxon>Pseudomonadati</taxon>
        <taxon>Pseudomonadota</taxon>
        <taxon>Gammaproteobacteria</taxon>
        <taxon>Pseudomonadales</taxon>
        <taxon>Pseudomonadaceae</taxon>
        <taxon>Halopseudomonas</taxon>
    </lineage>
</organism>
<reference evidence="5" key="1">
    <citation type="submission" date="2016-10" db="EMBL/GenBank/DDBJ databases">
        <authorList>
            <person name="Varghese N."/>
            <person name="Submissions S."/>
        </authorList>
    </citation>
    <scope>NUCLEOTIDE SEQUENCE [LARGE SCALE GENOMIC DNA]</scope>
    <source>
        <strain evidence="5">JCM 14963</strain>
    </source>
</reference>
<dbReference type="EMBL" id="LT629763">
    <property type="protein sequence ID" value="SDS90080.1"/>
    <property type="molecule type" value="Genomic_DNA"/>
</dbReference>
<protein>
    <submittedName>
        <fullName evidence="4">RNA-binding protein</fullName>
    </submittedName>
</protein>